<accession>A0A4Z0MD38</accession>
<reference evidence="3 4" key="1">
    <citation type="submission" date="2019-04" db="EMBL/GenBank/DDBJ databases">
        <authorList>
            <person name="Feng G."/>
            <person name="Zhang J."/>
            <person name="Zhu H."/>
        </authorList>
    </citation>
    <scope>NUCLEOTIDE SEQUENCE [LARGE SCALE GENOMIC DNA]</scope>
    <source>
        <strain evidence="3 4">JCM 19491</strain>
    </source>
</reference>
<feature type="domain" description="DUF305" evidence="2">
    <location>
        <begin position="38"/>
        <end position="113"/>
    </location>
</feature>
<dbReference type="OrthoDB" id="8603558at2"/>
<protein>
    <submittedName>
        <fullName evidence="3">DUF305 domain-containing protein</fullName>
    </submittedName>
</protein>
<dbReference type="PANTHER" id="PTHR36933">
    <property type="entry name" value="SLL0788 PROTEIN"/>
    <property type="match status" value="1"/>
</dbReference>
<keyword evidence="1" id="KW-0732">Signal</keyword>
<dbReference type="PROSITE" id="PS51257">
    <property type="entry name" value="PROKAR_LIPOPROTEIN"/>
    <property type="match status" value="1"/>
</dbReference>
<keyword evidence="4" id="KW-1185">Reference proteome</keyword>
<sequence length="209" mass="23703">MLRSLRLPLLASILAFGTLTACNKDDSDGLELIKHDESVYMRNMHESMAMMEAMPKTQDPDNDYASMMIMHHQVAIKNSQEELKSGKDATMKQMAQTIIDKQQAEIAQFNAFLTGHPAHAPAVPEFNALQMMNMMQMMKAVDLRPLTGDPDFDFAQLMIDHHQAAVENSDALLKYGRENTTKALAQQIITDQKMEIKMLQDWLLANKKY</sequence>
<feature type="signal peptide" evidence="1">
    <location>
        <begin position="1"/>
        <end position="21"/>
    </location>
</feature>
<proteinExistence type="predicted"/>
<dbReference type="Gene3D" id="1.20.1260.10">
    <property type="match status" value="2"/>
</dbReference>
<dbReference type="InterPro" id="IPR005183">
    <property type="entry name" value="DUF305_CopM-like"/>
</dbReference>
<comment type="caution">
    <text evidence="3">The sequence shown here is derived from an EMBL/GenBank/DDBJ whole genome shotgun (WGS) entry which is preliminary data.</text>
</comment>
<dbReference type="InterPro" id="IPR012347">
    <property type="entry name" value="Ferritin-like"/>
</dbReference>
<gene>
    <name evidence="3" type="ORF">EU557_23885</name>
</gene>
<organism evidence="3 4">
    <name type="scientific">Hymenobacter wooponensis</name>
    <dbReference type="NCBI Taxonomy" id="1525360"/>
    <lineage>
        <taxon>Bacteria</taxon>
        <taxon>Pseudomonadati</taxon>
        <taxon>Bacteroidota</taxon>
        <taxon>Cytophagia</taxon>
        <taxon>Cytophagales</taxon>
        <taxon>Hymenobacteraceae</taxon>
        <taxon>Hymenobacter</taxon>
    </lineage>
</organism>
<feature type="chain" id="PRO_5021423007" evidence="1">
    <location>
        <begin position="22"/>
        <end position="209"/>
    </location>
</feature>
<dbReference type="EMBL" id="SRKZ01000009">
    <property type="protein sequence ID" value="TGD77404.1"/>
    <property type="molecule type" value="Genomic_DNA"/>
</dbReference>
<dbReference type="PANTHER" id="PTHR36933:SF1">
    <property type="entry name" value="SLL0788 PROTEIN"/>
    <property type="match status" value="1"/>
</dbReference>
<evidence type="ECO:0000313" key="3">
    <source>
        <dbReference type="EMBL" id="TGD77404.1"/>
    </source>
</evidence>
<evidence type="ECO:0000259" key="2">
    <source>
        <dbReference type="Pfam" id="PF03713"/>
    </source>
</evidence>
<dbReference type="Pfam" id="PF03713">
    <property type="entry name" value="DUF305"/>
    <property type="match status" value="2"/>
</dbReference>
<dbReference type="RefSeq" id="WP_135437014.1">
    <property type="nucleotide sequence ID" value="NZ_SRKZ01000009.1"/>
</dbReference>
<dbReference type="Proteomes" id="UP000298284">
    <property type="component" value="Unassembled WGS sequence"/>
</dbReference>
<dbReference type="AlphaFoldDB" id="A0A4Z0MD38"/>
<evidence type="ECO:0000313" key="4">
    <source>
        <dbReference type="Proteomes" id="UP000298284"/>
    </source>
</evidence>
<name>A0A4Z0MD38_9BACT</name>
<evidence type="ECO:0000256" key="1">
    <source>
        <dbReference type="SAM" id="SignalP"/>
    </source>
</evidence>
<feature type="domain" description="DUF305" evidence="2">
    <location>
        <begin position="125"/>
        <end position="203"/>
    </location>
</feature>